<dbReference type="GO" id="GO:0020037">
    <property type="term" value="F:heme binding"/>
    <property type="evidence" value="ECO:0007669"/>
    <property type="project" value="InterPro"/>
</dbReference>
<keyword evidence="2" id="KW-0560">Oxidoreductase</keyword>
<reference evidence="4" key="1">
    <citation type="submission" date="2015-12" db="EMBL/GenBank/DDBJ databases">
        <title>Update maize B73 reference genome by single molecule sequencing technologies.</title>
        <authorList>
            <consortium name="Maize Genome Sequencing Project"/>
            <person name="Ware D."/>
        </authorList>
    </citation>
    <scope>NUCLEOTIDE SEQUENCE [LARGE SCALE GENOMIC DNA]</scope>
    <source>
        <tissue evidence="4">Seedling</tissue>
    </source>
</reference>
<dbReference type="InterPro" id="IPR002401">
    <property type="entry name" value="Cyt_P450_E_grp-I"/>
</dbReference>
<dbReference type="FunCoup" id="A0A1D6L5N1">
    <property type="interactions" value="76"/>
</dbReference>
<dbReference type="InterPro" id="IPR036396">
    <property type="entry name" value="Cyt_P450_sf"/>
</dbReference>
<dbReference type="Pfam" id="PF00067">
    <property type="entry name" value="p450"/>
    <property type="match status" value="1"/>
</dbReference>
<dbReference type="GO" id="GO:0005506">
    <property type="term" value="F:iron ion binding"/>
    <property type="evidence" value="ECO:0007669"/>
    <property type="project" value="InterPro"/>
</dbReference>
<accession>A0A1D6L5N1</accession>
<dbReference type="InterPro" id="IPR001128">
    <property type="entry name" value="Cyt_P450"/>
</dbReference>
<dbReference type="Gene3D" id="1.10.630.10">
    <property type="entry name" value="Cytochrome P450"/>
    <property type="match status" value="1"/>
</dbReference>
<dbReference type="eggNOG" id="KOG0156">
    <property type="taxonomic scope" value="Eukaryota"/>
</dbReference>
<dbReference type="GO" id="GO:0004497">
    <property type="term" value="F:monooxygenase activity"/>
    <property type="evidence" value="ECO:0007669"/>
    <property type="project" value="UniProtKB-KW"/>
</dbReference>
<evidence type="ECO:0000256" key="3">
    <source>
        <dbReference type="SAM" id="MobiDB-lite"/>
    </source>
</evidence>
<dbReference type="SMR" id="A0A1D6L5N1"/>
<sequence>MHCLVSKKPVFRWVHGLLKDMNTKILCLRFGAVHVVVVACPEIAREVFRTNDAALASRPETDACELFSLGYKGASLSPYGEQWRKMRRVLTSEILSASMEQRQQRRRAQEADYLVRSLYSQCCSSASAAASSASSAVVDIRHVARHFSSNMIRSLVFGKRHFGGGAGPGAEEVAHVDALFALLNYVYIFSVSDYVPAAWRWMVAGLDLGGDREAGRSVMRTLSRLHDPIIRERIHEWDGLRERGEKREVRDFLDALVSLVDSQGRPFLSFDEIKAQTAEMMFATIDNPSNAVEWALAEMMNRPEVMQKAMEELDAVVGKDRLVQESDISGLNYLKACVREAFRLHPYHALNLPHVAMEDTVVSGYLVPKGSHVLLSRLALGRNPDVWDAPLRFRPERHLVNDDDGGDNHHVVLTEPDLRFISFSAGRRGCPGVSLGSSITMMLFARLLQGFADCLHPASSPALVRFAASFFRVAVLQLQESDAHKFAASFHPLTPTLPQLPSRVKEALCARKLSTRQQAQDSDELGGGADTILAMLWDSDSDDEVHVVDHPTEHRAATHAEKGKTMADANASSSGADVVLDRYGGGDDEDGDPSGPSSAARPPTHNGPGQDEQPAALRPRSKRQKKLSIKGLYMLEKVKYI</sequence>
<protein>
    <submittedName>
        <fullName evidence="4">Tryptophan N-monooxygenase 2</fullName>
    </submittedName>
</protein>
<dbReference type="EMBL" id="CM007647">
    <property type="protein sequence ID" value="ONM09612.1"/>
    <property type="molecule type" value="Genomic_DNA"/>
</dbReference>
<feature type="compositionally biased region" description="Basic residues" evidence="3">
    <location>
        <begin position="619"/>
        <end position="628"/>
    </location>
</feature>
<dbReference type="InParanoid" id="A0A1D6L5N1"/>
<evidence type="ECO:0000256" key="2">
    <source>
        <dbReference type="RuleBase" id="RU000461"/>
    </source>
</evidence>
<comment type="similarity">
    <text evidence="2">Belongs to the cytochrome P450 family.</text>
</comment>
<dbReference type="OMA" id="FTAATIM"/>
<feature type="compositionally biased region" description="Basic and acidic residues" evidence="3">
    <location>
        <begin position="554"/>
        <end position="565"/>
    </location>
</feature>
<dbReference type="STRING" id="4577.A0A1D6L5N1"/>
<dbReference type="AlphaFoldDB" id="A0A1D6L5N1"/>
<feature type="binding site" description="axial binding residue" evidence="1">
    <location>
        <position position="430"/>
    </location>
    <ligand>
        <name>heme</name>
        <dbReference type="ChEBI" id="CHEBI:30413"/>
    </ligand>
    <ligandPart>
        <name>Fe</name>
        <dbReference type="ChEBI" id="CHEBI:18248"/>
    </ligandPart>
</feature>
<dbReference type="PROSITE" id="PS00086">
    <property type="entry name" value="CYTOCHROME_P450"/>
    <property type="match status" value="1"/>
</dbReference>
<keyword evidence="2 4" id="KW-0503">Monooxygenase</keyword>
<dbReference type="PaxDb" id="4577-GRMZM2G105185_P01"/>
<dbReference type="IntAct" id="A0A1D6L5N1">
    <property type="interactions" value="1"/>
</dbReference>
<keyword evidence="1 2" id="KW-0479">Metal-binding</keyword>
<gene>
    <name evidence="4" type="ORF">ZEAMMB73_Zm00001d034118</name>
</gene>
<name>A0A1D6L5N1_MAIZE</name>
<feature type="region of interest" description="Disordered" evidence="3">
    <location>
        <begin position="554"/>
        <end position="628"/>
    </location>
</feature>
<keyword evidence="1 2" id="KW-0349">Heme</keyword>
<dbReference type="GO" id="GO:0016705">
    <property type="term" value="F:oxidoreductase activity, acting on paired donors, with incorporation or reduction of molecular oxygen"/>
    <property type="evidence" value="ECO:0007669"/>
    <property type="project" value="InterPro"/>
</dbReference>
<dbReference type="PRINTS" id="PR00463">
    <property type="entry name" value="EP450I"/>
</dbReference>
<dbReference type="SUPFAM" id="SSF48264">
    <property type="entry name" value="Cytochrome P450"/>
    <property type="match status" value="1"/>
</dbReference>
<organism evidence="4">
    <name type="scientific">Zea mays</name>
    <name type="common">Maize</name>
    <dbReference type="NCBI Taxonomy" id="4577"/>
    <lineage>
        <taxon>Eukaryota</taxon>
        <taxon>Viridiplantae</taxon>
        <taxon>Streptophyta</taxon>
        <taxon>Embryophyta</taxon>
        <taxon>Tracheophyta</taxon>
        <taxon>Spermatophyta</taxon>
        <taxon>Magnoliopsida</taxon>
        <taxon>Liliopsida</taxon>
        <taxon>Poales</taxon>
        <taxon>Poaceae</taxon>
        <taxon>PACMAD clade</taxon>
        <taxon>Panicoideae</taxon>
        <taxon>Andropogonodae</taxon>
        <taxon>Andropogoneae</taxon>
        <taxon>Tripsacinae</taxon>
        <taxon>Zea</taxon>
    </lineage>
</organism>
<proteinExistence type="inferred from homology"/>
<keyword evidence="1 2" id="KW-0408">Iron</keyword>
<comment type="cofactor">
    <cofactor evidence="1">
        <name>heme</name>
        <dbReference type="ChEBI" id="CHEBI:30413"/>
    </cofactor>
</comment>
<dbReference type="ExpressionAtlas" id="A0A1D6L5N1">
    <property type="expression patterns" value="baseline"/>
</dbReference>
<dbReference type="InterPro" id="IPR017972">
    <property type="entry name" value="Cyt_P450_CS"/>
</dbReference>
<dbReference type="PANTHER" id="PTHR24281">
    <property type="entry name" value="STEROID 21-HYDROXYLASE-RELATED"/>
    <property type="match status" value="1"/>
</dbReference>
<evidence type="ECO:0000256" key="1">
    <source>
        <dbReference type="PIRSR" id="PIRSR602401-1"/>
    </source>
</evidence>
<evidence type="ECO:0000313" key="4">
    <source>
        <dbReference type="EMBL" id="ONM09612.1"/>
    </source>
</evidence>